<organism evidence="1 2">
    <name type="scientific">Spirosoma endophyticum</name>
    <dbReference type="NCBI Taxonomy" id="662367"/>
    <lineage>
        <taxon>Bacteria</taxon>
        <taxon>Pseudomonadati</taxon>
        <taxon>Bacteroidota</taxon>
        <taxon>Cytophagia</taxon>
        <taxon>Cytophagales</taxon>
        <taxon>Cytophagaceae</taxon>
        <taxon>Spirosoma</taxon>
    </lineage>
</organism>
<reference evidence="1 2" key="1">
    <citation type="submission" date="2016-10" db="EMBL/GenBank/DDBJ databases">
        <authorList>
            <person name="de Groot N.N."/>
        </authorList>
    </citation>
    <scope>NUCLEOTIDE SEQUENCE [LARGE SCALE GENOMIC DNA]</scope>
    <source>
        <strain evidence="1 2">DSM 26130</strain>
    </source>
</reference>
<sequence length="103" mass="11709">MMPDYSYPILIPAKSAVLLVFMPLDRQRHPSLVALANSLQQQLGNRLRVLRIDEANHPDVVRSFDITETPAFVLVQQGVELWRQVGTPNEEMLTQLSQQLLNS</sequence>
<dbReference type="EMBL" id="FOLQ01000001">
    <property type="protein sequence ID" value="SFC24346.1"/>
    <property type="molecule type" value="Genomic_DNA"/>
</dbReference>
<dbReference type="CDD" id="cd02947">
    <property type="entry name" value="TRX_family"/>
    <property type="match status" value="1"/>
</dbReference>
<dbReference type="AlphaFoldDB" id="A0A1I1HKJ6"/>
<evidence type="ECO:0000313" key="1">
    <source>
        <dbReference type="EMBL" id="SFC24346.1"/>
    </source>
</evidence>
<protein>
    <submittedName>
        <fullName evidence="1">Thioredoxin</fullName>
    </submittedName>
</protein>
<dbReference type="RefSeq" id="WP_093823054.1">
    <property type="nucleotide sequence ID" value="NZ_FOLQ01000001.1"/>
</dbReference>
<dbReference type="STRING" id="662367.SAMN05216167_101725"/>
<gene>
    <name evidence="1" type="ORF">SAMN05216167_101725</name>
</gene>
<dbReference type="OrthoDB" id="964174at2"/>
<dbReference type="Proteomes" id="UP000198598">
    <property type="component" value="Unassembled WGS sequence"/>
</dbReference>
<dbReference type="Gene3D" id="3.40.30.10">
    <property type="entry name" value="Glutaredoxin"/>
    <property type="match status" value="1"/>
</dbReference>
<name>A0A1I1HKJ6_9BACT</name>
<keyword evidence="2" id="KW-1185">Reference proteome</keyword>
<evidence type="ECO:0000313" key="2">
    <source>
        <dbReference type="Proteomes" id="UP000198598"/>
    </source>
</evidence>
<accession>A0A1I1HKJ6</accession>
<dbReference type="SUPFAM" id="SSF52833">
    <property type="entry name" value="Thioredoxin-like"/>
    <property type="match status" value="1"/>
</dbReference>
<dbReference type="InterPro" id="IPR036249">
    <property type="entry name" value="Thioredoxin-like_sf"/>
</dbReference>
<proteinExistence type="predicted"/>